<reference evidence="1" key="1">
    <citation type="journal article" date="2020" name="Cell">
        <title>Large-Scale Comparative Analyses of Tick Genomes Elucidate Their Genetic Diversity and Vector Capacities.</title>
        <authorList>
            <consortium name="Tick Genome and Microbiome Consortium (TIGMIC)"/>
            <person name="Jia N."/>
            <person name="Wang J."/>
            <person name="Shi W."/>
            <person name="Du L."/>
            <person name="Sun Y."/>
            <person name="Zhan W."/>
            <person name="Jiang J.F."/>
            <person name="Wang Q."/>
            <person name="Zhang B."/>
            <person name="Ji P."/>
            <person name="Bell-Sakyi L."/>
            <person name="Cui X.M."/>
            <person name="Yuan T.T."/>
            <person name="Jiang B.G."/>
            <person name="Yang W.F."/>
            <person name="Lam T.T."/>
            <person name="Chang Q.C."/>
            <person name="Ding S.J."/>
            <person name="Wang X.J."/>
            <person name="Zhu J.G."/>
            <person name="Ruan X.D."/>
            <person name="Zhao L."/>
            <person name="Wei J.T."/>
            <person name="Ye R.Z."/>
            <person name="Que T.C."/>
            <person name="Du C.H."/>
            <person name="Zhou Y.H."/>
            <person name="Cheng J.X."/>
            <person name="Dai P.F."/>
            <person name="Guo W.B."/>
            <person name="Han X.H."/>
            <person name="Huang E.J."/>
            <person name="Li L.F."/>
            <person name="Wei W."/>
            <person name="Gao Y.C."/>
            <person name="Liu J.Z."/>
            <person name="Shao H.Z."/>
            <person name="Wang X."/>
            <person name="Wang C.C."/>
            <person name="Yang T.C."/>
            <person name="Huo Q.B."/>
            <person name="Li W."/>
            <person name="Chen H.Y."/>
            <person name="Chen S.E."/>
            <person name="Zhou L.G."/>
            <person name="Ni X.B."/>
            <person name="Tian J.H."/>
            <person name="Sheng Y."/>
            <person name="Liu T."/>
            <person name="Pan Y.S."/>
            <person name="Xia L.Y."/>
            <person name="Li J."/>
            <person name="Zhao F."/>
            <person name="Cao W.C."/>
        </authorList>
    </citation>
    <scope>NUCLEOTIDE SEQUENCE</scope>
    <source>
        <strain evidence="1">Rsan-2018</strain>
    </source>
</reference>
<dbReference type="AlphaFoldDB" id="A0A9D4TAB5"/>
<protein>
    <submittedName>
        <fullName evidence="1">Uncharacterized protein</fullName>
    </submittedName>
</protein>
<organism evidence="1 2">
    <name type="scientific">Rhipicephalus sanguineus</name>
    <name type="common">Brown dog tick</name>
    <name type="synonym">Ixodes sanguineus</name>
    <dbReference type="NCBI Taxonomy" id="34632"/>
    <lineage>
        <taxon>Eukaryota</taxon>
        <taxon>Metazoa</taxon>
        <taxon>Ecdysozoa</taxon>
        <taxon>Arthropoda</taxon>
        <taxon>Chelicerata</taxon>
        <taxon>Arachnida</taxon>
        <taxon>Acari</taxon>
        <taxon>Parasitiformes</taxon>
        <taxon>Ixodida</taxon>
        <taxon>Ixodoidea</taxon>
        <taxon>Ixodidae</taxon>
        <taxon>Rhipicephalinae</taxon>
        <taxon>Rhipicephalus</taxon>
        <taxon>Rhipicephalus</taxon>
    </lineage>
</organism>
<evidence type="ECO:0000313" key="1">
    <source>
        <dbReference type="EMBL" id="KAH7983776.1"/>
    </source>
</evidence>
<dbReference type="SUPFAM" id="SSF56112">
    <property type="entry name" value="Protein kinase-like (PK-like)"/>
    <property type="match status" value="1"/>
</dbReference>
<sequence>MPRFRGSGSIKRNGVKHRFIVTEMIGEDPLKVFDRPGKTLSLKAAFSIGRSVIIRTRECSRAYVRASTLLVGFGQGDEGKVYLKEFGLACRYTQNGKHKEYKEDLRKARPGVDGRTHLCVVPRPLSASCDACAFP</sequence>
<gene>
    <name evidence="1" type="ORF">HPB52_014234</name>
</gene>
<name>A0A9D4TAB5_RHISA</name>
<dbReference type="EMBL" id="JABSTV010001245">
    <property type="protein sequence ID" value="KAH7983776.1"/>
    <property type="molecule type" value="Genomic_DNA"/>
</dbReference>
<dbReference type="InterPro" id="IPR011009">
    <property type="entry name" value="Kinase-like_dom_sf"/>
</dbReference>
<dbReference type="VEuPathDB" id="VectorBase:RSAN_055106"/>
<dbReference type="Proteomes" id="UP000821837">
    <property type="component" value="Chromosome 1"/>
</dbReference>
<evidence type="ECO:0000313" key="2">
    <source>
        <dbReference type="Proteomes" id="UP000821837"/>
    </source>
</evidence>
<reference evidence="1" key="2">
    <citation type="submission" date="2021-09" db="EMBL/GenBank/DDBJ databases">
        <authorList>
            <person name="Jia N."/>
            <person name="Wang J."/>
            <person name="Shi W."/>
            <person name="Du L."/>
            <person name="Sun Y."/>
            <person name="Zhan W."/>
            <person name="Jiang J."/>
            <person name="Wang Q."/>
            <person name="Zhang B."/>
            <person name="Ji P."/>
            <person name="Sakyi L.B."/>
            <person name="Cui X."/>
            <person name="Yuan T."/>
            <person name="Jiang B."/>
            <person name="Yang W."/>
            <person name="Lam T.T.-Y."/>
            <person name="Chang Q."/>
            <person name="Ding S."/>
            <person name="Wang X."/>
            <person name="Zhu J."/>
            <person name="Ruan X."/>
            <person name="Zhao L."/>
            <person name="Wei J."/>
            <person name="Que T."/>
            <person name="Du C."/>
            <person name="Cheng J."/>
            <person name="Dai P."/>
            <person name="Han X."/>
            <person name="Huang E."/>
            <person name="Gao Y."/>
            <person name="Liu J."/>
            <person name="Shao H."/>
            <person name="Ye R."/>
            <person name="Li L."/>
            <person name="Wei W."/>
            <person name="Wang X."/>
            <person name="Wang C."/>
            <person name="Huo Q."/>
            <person name="Li W."/>
            <person name="Guo W."/>
            <person name="Chen H."/>
            <person name="Chen S."/>
            <person name="Zhou L."/>
            <person name="Zhou L."/>
            <person name="Ni X."/>
            <person name="Tian J."/>
            <person name="Zhou Y."/>
            <person name="Sheng Y."/>
            <person name="Liu T."/>
            <person name="Pan Y."/>
            <person name="Xia L."/>
            <person name="Li J."/>
            <person name="Zhao F."/>
            <person name="Cao W."/>
        </authorList>
    </citation>
    <scope>NUCLEOTIDE SEQUENCE</scope>
    <source>
        <strain evidence="1">Rsan-2018</strain>
        <tissue evidence="1">Larvae</tissue>
    </source>
</reference>
<keyword evidence="2" id="KW-1185">Reference proteome</keyword>
<proteinExistence type="predicted"/>
<comment type="caution">
    <text evidence="1">The sequence shown here is derived from an EMBL/GenBank/DDBJ whole genome shotgun (WGS) entry which is preliminary data.</text>
</comment>
<accession>A0A9D4TAB5</accession>
<dbReference type="Gene3D" id="1.10.510.10">
    <property type="entry name" value="Transferase(Phosphotransferase) domain 1"/>
    <property type="match status" value="1"/>
</dbReference>